<organism evidence="1 2">
    <name type="scientific">Formicincola oecophyllae</name>
    <dbReference type="NCBI Taxonomy" id="2558361"/>
    <lineage>
        <taxon>Bacteria</taxon>
        <taxon>Pseudomonadati</taxon>
        <taxon>Pseudomonadota</taxon>
        <taxon>Alphaproteobacteria</taxon>
        <taxon>Acetobacterales</taxon>
        <taxon>Acetobacteraceae</taxon>
        <taxon>Formicincola</taxon>
    </lineage>
</organism>
<dbReference type="InterPro" id="IPR041492">
    <property type="entry name" value="HAD_2"/>
</dbReference>
<evidence type="ECO:0000313" key="1">
    <source>
        <dbReference type="EMBL" id="QDH14027.1"/>
    </source>
</evidence>
<dbReference type="InterPro" id="IPR036412">
    <property type="entry name" value="HAD-like_sf"/>
</dbReference>
<dbReference type="GO" id="GO:0008967">
    <property type="term" value="F:phosphoglycolate phosphatase activity"/>
    <property type="evidence" value="ECO:0007669"/>
    <property type="project" value="TreeGrafter"/>
</dbReference>
<dbReference type="GO" id="GO:0005829">
    <property type="term" value="C:cytosol"/>
    <property type="evidence" value="ECO:0007669"/>
    <property type="project" value="TreeGrafter"/>
</dbReference>
<dbReference type="AlphaFoldDB" id="A0A4Y6UC45"/>
<dbReference type="KEGG" id="swf:E3E12_07370"/>
<evidence type="ECO:0000313" key="2">
    <source>
        <dbReference type="Proteomes" id="UP000318709"/>
    </source>
</evidence>
<protein>
    <submittedName>
        <fullName evidence="1">HAD family hydrolase</fullName>
    </submittedName>
</protein>
<dbReference type="Proteomes" id="UP000318709">
    <property type="component" value="Chromosome"/>
</dbReference>
<dbReference type="Pfam" id="PF13419">
    <property type="entry name" value="HAD_2"/>
    <property type="match status" value="1"/>
</dbReference>
<dbReference type="PANTHER" id="PTHR43434">
    <property type="entry name" value="PHOSPHOGLYCOLATE PHOSPHATASE"/>
    <property type="match status" value="1"/>
</dbReference>
<dbReference type="SUPFAM" id="SSF56784">
    <property type="entry name" value="HAD-like"/>
    <property type="match status" value="1"/>
</dbReference>
<proteinExistence type="predicted"/>
<dbReference type="EMBL" id="CP038231">
    <property type="protein sequence ID" value="QDH14027.1"/>
    <property type="molecule type" value="Genomic_DNA"/>
</dbReference>
<dbReference type="SFLD" id="SFLDG01129">
    <property type="entry name" value="C1.5:_HAD__Beta-PGM__Phosphata"/>
    <property type="match status" value="1"/>
</dbReference>
<dbReference type="GO" id="GO:0006281">
    <property type="term" value="P:DNA repair"/>
    <property type="evidence" value="ECO:0007669"/>
    <property type="project" value="TreeGrafter"/>
</dbReference>
<dbReference type="Gene3D" id="1.10.150.240">
    <property type="entry name" value="Putative phosphatase, domain 2"/>
    <property type="match status" value="1"/>
</dbReference>
<keyword evidence="2" id="KW-1185">Reference proteome</keyword>
<keyword evidence="1" id="KW-0378">Hydrolase</keyword>
<name>A0A4Y6UC45_9PROT</name>
<dbReference type="SFLD" id="SFLDG01135">
    <property type="entry name" value="C1.5.6:_HAD__Beta-PGM__Phospha"/>
    <property type="match status" value="1"/>
</dbReference>
<dbReference type="OrthoDB" id="9793014at2"/>
<dbReference type="RefSeq" id="WP_141443731.1">
    <property type="nucleotide sequence ID" value="NZ_CP038231.1"/>
</dbReference>
<dbReference type="SFLD" id="SFLDS00003">
    <property type="entry name" value="Haloacid_Dehalogenase"/>
    <property type="match status" value="1"/>
</dbReference>
<dbReference type="InterPro" id="IPR050155">
    <property type="entry name" value="HAD-like_hydrolase_sf"/>
</dbReference>
<sequence length="230" mass="24272">MILYFDFDGTIANTAPAVVQAMQGAFRTHNLPVPLQARIVNAMGLALPSMVEGLAGKPLPPQKVAEIIQTYRALYAELPAAMITLFPGMKTLLERAHAHDMTMAIVTSKKTDALQRNLADLGIAGLFSTLVGSDMTARHKPEPDPVEEAQAQLGFPAGPELVIGDSGYDMMMGRSAQLPTCGVTWGSQNASALRQAGADYVATTPEELWDVIEAQAATPAASAPRSGTPG</sequence>
<dbReference type="Gene3D" id="3.40.50.1000">
    <property type="entry name" value="HAD superfamily/HAD-like"/>
    <property type="match status" value="1"/>
</dbReference>
<reference evidence="1 2" key="1">
    <citation type="submission" date="2019-03" db="EMBL/GenBank/DDBJ databases">
        <title>The complete genome sequence of Swingsia_sp. F3b2 LMG30590(T).</title>
        <authorList>
            <person name="Chua K.-O."/>
            <person name="Chan K.-G."/>
            <person name="See-Too W.-S."/>
        </authorList>
    </citation>
    <scope>NUCLEOTIDE SEQUENCE [LARGE SCALE GENOMIC DNA]</scope>
    <source>
        <strain evidence="1 2">F3b2</strain>
    </source>
</reference>
<accession>A0A4Y6UC45</accession>
<dbReference type="InterPro" id="IPR023198">
    <property type="entry name" value="PGP-like_dom2"/>
</dbReference>
<dbReference type="InterPro" id="IPR023214">
    <property type="entry name" value="HAD_sf"/>
</dbReference>
<gene>
    <name evidence="1" type="ORF">E3E12_07370</name>
</gene>
<dbReference type="PANTHER" id="PTHR43434:SF24">
    <property type="entry name" value="HYDROLASE-RELATED"/>
    <property type="match status" value="1"/>
</dbReference>